<dbReference type="EMBL" id="CP151657">
    <property type="protein sequence ID" value="WZP17227.1"/>
    <property type="molecule type" value="Genomic_DNA"/>
</dbReference>
<dbReference type="RefSeq" id="WP_342024822.1">
    <property type="nucleotide sequence ID" value="NZ_CP151657.1"/>
</dbReference>
<reference evidence="2 3" key="1">
    <citation type="submission" date="2024-04" db="EMBL/GenBank/DDBJ databases">
        <title>Arthrobacter sp. from Plains bison fecal sample.</title>
        <authorList>
            <person name="Ruzzini A."/>
        </authorList>
    </citation>
    <scope>NUCLEOTIDE SEQUENCE [LARGE SCALE GENOMIC DNA]</scope>
    <source>
        <strain evidence="2 3">EINP1</strain>
    </source>
</reference>
<dbReference type="InterPro" id="IPR041311">
    <property type="entry name" value="LPD29"/>
</dbReference>
<sequence length="165" mass="18337">MSRVAAVEAVKRLRTDLDRNFSGVLFQVTAITAYDTSTIEVVWTDGPPLYAADAVVSQTMRRFEKEAGPERLSNCLISKRRTMSPRTEAKILSLLADALGTQELDAEQVHPTPPLLTRQEDRVEMGTVPEFLDLLFEQLSFCRECPAPASGGKVPCPCIKLRSQR</sequence>
<dbReference type="Proteomes" id="UP001448858">
    <property type="component" value="Chromosome"/>
</dbReference>
<dbReference type="Pfam" id="PF18847">
    <property type="entry name" value="LPD29"/>
    <property type="match status" value="1"/>
</dbReference>
<evidence type="ECO:0000259" key="1">
    <source>
        <dbReference type="Pfam" id="PF18847"/>
    </source>
</evidence>
<feature type="domain" description="Large polyvalent protein associated" evidence="1">
    <location>
        <begin position="7"/>
        <end position="65"/>
    </location>
</feature>
<proteinExistence type="predicted"/>
<accession>A0ABZ2ZYF6</accession>
<name>A0ABZ2ZYF6_9MICC</name>
<evidence type="ECO:0000313" key="2">
    <source>
        <dbReference type="EMBL" id="WZP17227.1"/>
    </source>
</evidence>
<protein>
    <recommendedName>
        <fullName evidence="1">Large polyvalent protein associated domain-containing protein</fullName>
    </recommendedName>
</protein>
<evidence type="ECO:0000313" key="3">
    <source>
        <dbReference type="Proteomes" id="UP001448858"/>
    </source>
</evidence>
<organism evidence="2 3">
    <name type="scientific">Arthrobacter citreus</name>
    <dbReference type="NCBI Taxonomy" id="1670"/>
    <lineage>
        <taxon>Bacteria</taxon>
        <taxon>Bacillati</taxon>
        <taxon>Actinomycetota</taxon>
        <taxon>Actinomycetes</taxon>
        <taxon>Micrococcales</taxon>
        <taxon>Micrococcaceae</taxon>
        <taxon>Arthrobacter</taxon>
    </lineage>
</organism>
<gene>
    <name evidence="2" type="ORF">AAE021_06640</name>
</gene>
<keyword evidence="3" id="KW-1185">Reference proteome</keyword>